<comment type="caution">
    <text evidence="2">The sequence shown here is derived from an EMBL/GenBank/DDBJ whole genome shotgun (WGS) entry which is preliminary data.</text>
</comment>
<name>A0AA43QGN6_9LECA</name>
<feature type="chain" id="PRO_5041414476" evidence="1">
    <location>
        <begin position="26"/>
        <end position="182"/>
    </location>
</feature>
<dbReference type="AlphaFoldDB" id="A0AA43QGN6"/>
<keyword evidence="1" id="KW-0732">Signal</keyword>
<proteinExistence type="predicted"/>
<dbReference type="Proteomes" id="UP001161017">
    <property type="component" value="Unassembled WGS sequence"/>
</dbReference>
<keyword evidence="3" id="KW-1185">Reference proteome</keyword>
<sequence length="182" mass="19816">MPYSSTSSSLILTVVTLILASTVHAALPLIPTPKNSSYFSVINLFSYDQPLAIQANAVPGGPQNAQESFIQFYLNDQGEGKNGGAQIEWSPKDGQKAPINKTQNLEFDGHKHATLLSFEDPGSFAVNISHEFLVAPGIMQYRVGILNISTADPDWVCTTGSCRFKTMRWTTVPFTTTNMTVS</sequence>
<gene>
    <name evidence="2" type="ORF">OHK93_005416</name>
</gene>
<reference evidence="2" key="1">
    <citation type="journal article" date="2023" name="Genome Biol. Evol.">
        <title>First Whole Genome Sequence and Flow Cytometry Genome Size Data for the Lichen-Forming Fungus Ramalina farinacea (Ascomycota).</title>
        <authorList>
            <person name="Llewellyn T."/>
            <person name="Mian S."/>
            <person name="Hill R."/>
            <person name="Leitch I.J."/>
            <person name="Gaya E."/>
        </authorList>
    </citation>
    <scope>NUCLEOTIDE SEQUENCE</scope>
    <source>
        <strain evidence="2">LIQ254RAFAR</strain>
    </source>
</reference>
<feature type="signal peptide" evidence="1">
    <location>
        <begin position="1"/>
        <end position="25"/>
    </location>
</feature>
<accession>A0AA43QGN6</accession>
<evidence type="ECO:0000313" key="3">
    <source>
        <dbReference type="Proteomes" id="UP001161017"/>
    </source>
</evidence>
<dbReference type="EMBL" id="JAPUFD010000003">
    <property type="protein sequence ID" value="MDI1486190.1"/>
    <property type="molecule type" value="Genomic_DNA"/>
</dbReference>
<protein>
    <submittedName>
        <fullName evidence="2">Uncharacterized protein</fullName>
    </submittedName>
</protein>
<organism evidence="2 3">
    <name type="scientific">Ramalina farinacea</name>
    <dbReference type="NCBI Taxonomy" id="258253"/>
    <lineage>
        <taxon>Eukaryota</taxon>
        <taxon>Fungi</taxon>
        <taxon>Dikarya</taxon>
        <taxon>Ascomycota</taxon>
        <taxon>Pezizomycotina</taxon>
        <taxon>Lecanoromycetes</taxon>
        <taxon>OSLEUM clade</taxon>
        <taxon>Lecanoromycetidae</taxon>
        <taxon>Lecanorales</taxon>
        <taxon>Lecanorineae</taxon>
        <taxon>Ramalinaceae</taxon>
        <taxon>Ramalina</taxon>
    </lineage>
</organism>
<evidence type="ECO:0000313" key="2">
    <source>
        <dbReference type="EMBL" id="MDI1486190.1"/>
    </source>
</evidence>
<evidence type="ECO:0000256" key="1">
    <source>
        <dbReference type="SAM" id="SignalP"/>
    </source>
</evidence>